<comment type="caution">
    <text evidence="1">The sequence shown here is derived from an EMBL/GenBank/DDBJ whole genome shotgun (WGS) entry which is preliminary data.</text>
</comment>
<keyword evidence="2" id="KW-1185">Reference proteome</keyword>
<accession>A0A066TZ79</accession>
<dbReference type="Gene3D" id="2.30.30.240">
    <property type="entry name" value="PRC-barrel domain"/>
    <property type="match status" value="1"/>
</dbReference>
<dbReference type="STRING" id="287986.DV20_21885"/>
<organism evidence="1 2">
    <name type="scientific">Amycolatopsis rifamycinica</name>
    <dbReference type="NCBI Taxonomy" id="287986"/>
    <lineage>
        <taxon>Bacteria</taxon>
        <taxon>Bacillati</taxon>
        <taxon>Actinomycetota</taxon>
        <taxon>Actinomycetes</taxon>
        <taxon>Pseudonocardiales</taxon>
        <taxon>Pseudonocardiaceae</taxon>
        <taxon>Amycolatopsis</taxon>
    </lineage>
</organism>
<evidence type="ECO:0000313" key="1">
    <source>
        <dbReference type="EMBL" id="KDN20140.1"/>
    </source>
</evidence>
<protein>
    <recommendedName>
        <fullName evidence="3">PRC-barrel domain-containing protein</fullName>
    </recommendedName>
</protein>
<evidence type="ECO:0000313" key="2">
    <source>
        <dbReference type="Proteomes" id="UP000027345"/>
    </source>
</evidence>
<dbReference type="eggNOG" id="ENOG5033G2A">
    <property type="taxonomic scope" value="Bacteria"/>
</dbReference>
<dbReference type="EMBL" id="JMQI01000046">
    <property type="protein sequence ID" value="KDN20140.1"/>
    <property type="molecule type" value="Genomic_DNA"/>
</dbReference>
<dbReference type="Proteomes" id="UP000027345">
    <property type="component" value="Unassembled WGS sequence"/>
</dbReference>
<dbReference type="OrthoDB" id="9804685at2"/>
<sequence>MNPWTDLGRIDLGDALLDRQIVGEDGTVVGKVDDLELRAEDGRYVVDALLVGPEALADRLGGPIGRLLHHIGRGFRARAPQRIPMNAIRRIEPTIVVTTAIAHATGSPSEDWLRRRVIGRIPGAGRASR</sequence>
<gene>
    <name evidence="1" type="ORF">DV20_21885</name>
</gene>
<name>A0A066TZ79_9PSEU</name>
<proteinExistence type="predicted"/>
<reference evidence="1 2" key="1">
    <citation type="submission" date="2014-05" db="EMBL/GenBank/DDBJ databases">
        <title>Draft genome sequence of Amycolatopsis rifamycinica DSM 46095.</title>
        <authorList>
            <person name="Lal R."/>
            <person name="Saxena A."/>
            <person name="Kumari R."/>
            <person name="Mukherjee U."/>
            <person name="Singh P."/>
            <person name="Sangwan N."/>
            <person name="Mahato N.K."/>
        </authorList>
    </citation>
    <scope>NUCLEOTIDE SEQUENCE [LARGE SCALE GENOMIC DNA]</scope>
    <source>
        <strain evidence="1 2">DSM 46095</strain>
    </source>
</reference>
<dbReference type="AlphaFoldDB" id="A0A066TZ79"/>
<evidence type="ECO:0008006" key="3">
    <source>
        <dbReference type="Google" id="ProtNLM"/>
    </source>
</evidence>
<dbReference type="RefSeq" id="WP_043783052.1">
    <property type="nucleotide sequence ID" value="NZ_JMQI01000046.1"/>
</dbReference>